<dbReference type="CDD" id="cd10910">
    <property type="entry name" value="PIN_limkain_b1_N_like"/>
    <property type="match status" value="1"/>
</dbReference>
<reference evidence="3" key="1">
    <citation type="submission" date="2023-01" db="EMBL/GenBank/DDBJ databases">
        <title>Metagenome sequencing of chrysophaentin producing Chrysophaeum taylorii.</title>
        <authorList>
            <person name="Davison J."/>
            <person name="Bewley C."/>
        </authorList>
    </citation>
    <scope>NUCLEOTIDE SEQUENCE</scope>
    <source>
        <strain evidence="3">NIES-1699</strain>
    </source>
</reference>
<feature type="region of interest" description="Disordered" evidence="1">
    <location>
        <begin position="435"/>
        <end position="466"/>
    </location>
</feature>
<sequence length="544" mass="59167">MAGQEMRDTEACAVFWDLENCQVGRDASPVAVVANLKKQLRQYGQLKLFRAYADLSTVKASHREELQLAGVALHDIPGHRKDAADKAIVVDMLCFAIDYRSPATLVLVSGDRDLGVVVSRLSDRGYRVVLVHPSDAQLSPILRSVVGVCIPWAELQQDASGTLIAANAPTSAKAEQSTPSSEPRSDSTIREDTLPPLIAEKISGSKVHKNVLKTLEAKPDGCSISKVMKNTNLGGMIEHITASSTPQWLGASIGVVNPRLVLSHLPGVQVRKVNSRNLVFLDADVRVPRPQKATLKKELDLLRLRLLQHQLLTGQGAMLPEVEAMLGEFPQFVNVREENLAVALANTDCFRVEEGGAIHTNNFAEQQLAYSRIKSAMSERLEQAPEEGLTWEEFKACVKSALEPEEKVRSLANGGHAGIAQALIEHKIVSQPVSQGNFFPSEQESANNPDDDDNHREAPSSLSSFSVHGALREDVGGLGSLEEDLEGRGLEGGSVRAVTVETVGARSRLAKLGPKFQSFEGISRQGLHRQNILDLLRVLSRPED</sequence>
<evidence type="ECO:0000313" key="4">
    <source>
        <dbReference type="Proteomes" id="UP001230188"/>
    </source>
</evidence>
<dbReference type="GO" id="GO:0010468">
    <property type="term" value="P:regulation of gene expression"/>
    <property type="evidence" value="ECO:0007669"/>
    <property type="project" value="InterPro"/>
</dbReference>
<protein>
    <recommendedName>
        <fullName evidence="2">NYN domain-containing protein</fullName>
    </recommendedName>
</protein>
<dbReference type="PANTHER" id="PTHR14379">
    <property type="entry name" value="LIMKAIN B LKAP"/>
    <property type="match status" value="1"/>
</dbReference>
<dbReference type="AlphaFoldDB" id="A0AAD7UMM4"/>
<organism evidence="3 4">
    <name type="scientific">Chrysophaeum taylorii</name>
    <dbReference type="NCBI Taxonomy" id="2483200"/>
    <lineage>
        <taxon>Eukaryota</taxon>
        <taxon>Sar</taxon>
        <taxon>Stramenopiles</taxon>
        <taxon>Ochrophyta</taxon>
        <taxon>Pelagophyceae</taxon>
        <taxon>Pelagomonadales</taxon>
        <taxon>Pelagomonadaceae</taxon>
        <taxon>Chrysophaeum</taxon>
    </lineage>
</organism>
<dbReference type="Gene3D" id="3.40.50.1010">
    <property type="entry name" value="5'-nuclease"/>
    <property type="match status" value="1"/>
</dbReference>
<dbReference type="InterPro" id="IPR024768">
    <property type="entry name" value="Marf1"/>
</dbReference>
<dbReference type="EMBL" id="JAQMWT010000109">
    <property type="protein sequence ID" value="KAJ8610362.1"/>
    <property type="molecule type" value="Genomic_DNA"/>
</dbReference>
<comment type="caution">
    <text evidence="3">The sequence shown here is derived from an EMBL/GenBank/DDBJ whole genome shotgun (WGS) entry which is preliminary data.</text>
</comment>
<evidence type="ECO:0000259" key="2">
    <source>
        <dbReference type="Pfam" id="PF01936"/>
    </source>
</evidence>
<dbReference type="GO" id="GO:1905762">
    <property type="term" value="F:CCR4-NOT complex binding"/>
    <property type="evidence" value="ECO:0007669"/>
    <property type="project" value="TreeGrafter"/>
</dbReference>
<dbReference type="GO" id="GO:0004540">
    <property type="term" value="F:RNA nuclease activity"/>
    <property type="evidence" value="ECO:0007669"/>
    <property type="project" value="InterPro"/>
</dbReference>
<feature type="compositionally biased region" description="Polar residues" evidence="1">
    <location>
        <begin position="435"/>
        <end position="448"/>
    </location>
</feature>
<dbReference type="GO" id="GO:0005777">
    <property type="term" value="C:peroxisome"/>
    <property type="evidence" value="ECO:0007669"/>
    <property type="project" value="InterPro"/>
</dbReference>
<dbReference type="Pfam" id="PF01936">
    <property type="entry name" value="NYN"/>
    <property type="match status" value="1"/>
</dbReference>
<accession>A0AAD7UMM4</accession>
<dbReference type="Proteomes" id="UP001230188">
    <property type="component" value="Unassembled WGS sequence"/>
</dbReference>
<feature type="domain" description="NYN" evidence="2">
    <location>
        <begin position="13"/>
        <end position="143"/>
    </location>
</feature>
<feature type="compositionally biased region" description="Polar residues" evidence="1">
    <location>
        <begin position="168"/>
        <end position="182"/>
    </location>
</feature>
<proteinExistence type="predicted"/>
<keyword evidence="4" id="KW-1185">Reference proteome</keyword>
<dbReference type="InterPro" id="IPR021139">
    <property type="entry name" value="NYN"/>
</dbReference>
<dbReference type="PANTHER" id="PTHR14379:SF3">
    <property type="entry name" value="MEIOSIS REGULATOR AND MRNA STABILITY FACTOR 1"/>
    <property type="match status" value="1"/>
</dbReference>
<evidence type="ECO:0000313" key="3">
    <source>
        <dbReference type="EMBL" id="KAJ8610362.1"/>
    </source>
</evidence>
<feature type="region of interest" description="Disordered" evidence="1">
    <location>
        <begin position="168"/>
        <end position="192"/>
    </location>
</feature>
<name>A0AAD7UMM4_9STRA</name>
<evidence type="ECO:0000256" key="1">
    <source>
        <dbReference type="SAM" id="MobiDB-lite"/>
    </source>
</evidence>
<gene>
    <name evidence="3" type="ORF">CTAYLR_003860</name>
</gene>
<feature type="compositionally biased region" description="Basic and acidic residues" evidence="1">
    <location>
        <begin position="183"/>
        <end position="192"/>
    </location>
</feature>